<feature type="region of interest" description="Disordered" evidence="1">
    <location>
        <begin position="17"/>
        <end position="99"/>
    </location>
</feature>
<evidence type="ECO:0000313" key="3">
    <source>
        <dbReference type="Proteomes" id="UP000030641"/>
    </source>
</evidence>
<feature type="compositionally biased region" description="Low complexity" evidence="1">
    <location>
        <begin position="186"/>
        <end position="197"/>
    </location>
</feature>
<sequence>MPYSIPCVRCGAPLSGSTSDYQRHMSSHQAGPNKAPTLPSISTHHSPSPTERVLDGIHHIPPADPATGSIPHSSYHPTSIGNSPNPSASGSSTFSSPTHFLRNAPSLTLVNATIDRPTTRVAEAHFAHARGRAANRVAKVQAARGHAPRPCATRARLARSRARAALNQHLTAPPPGTPRPTPPATSSPLATAVPAAVRAKNKRKRSEPGTRPKNKRACGESAYGDGNATPSFDIVAFAGPVDQFNSLIICSSPLTPSLVDQLNSLEI</sequence>
<dbReference type="AlphaFoldDB" id="A0A074Z2E4"/>
<feature type="compositionally biased region" description="Pro residues" evidence="1">
    <location>
        <begin position="172"/>
        <end position="185"/>
    </location>
</feature>
<keyword evidence="3" id="KW-1185">Reference proteome</keyword>
<dbReference type="HOGENOM" id="CLU_1042013_0_0_1"/>
<feature type="region of interest" description="Disordered" evidence="1">
    <location>
        <begin position="168"/>
        <end position="222"/>
    </location>
</feature>
<accession>A0A074Z2E4</accession>
<protein>
    <submittedName>
        <fullName evidence="2">Uncharacterized protein</fullName>
    </submittedName>
</protein>
<dbReference type="EMBL" id="KL584749">
    <property type="protein sequence ID" value="KER00518.1"/>
    <property type="molecule type" value="Genomic_DNA"/>
</dbReference>
<evidence type="ECO:0000313" key="2">
    <source>
        <dbReference type="EMBL" id="KER00518.1"/>
    </source>
</evidence>
<feature type="compositionally biased region" description="Low complexity" evidence="1">
    <location>
        <begin position="79"/>
        <end position="98"/>
    </location>
</feature>
<name>A0A074Z2E4_AURSE</name>
<dbReference type="GeneID" id="25367613"/>
<dbReference type="Proteomes" id="UP000030641">
    <property type="component" value="Unassembled WGS sequence"/>
</dbReference>
<dbReference type="RefSeq" id="XP_013348948.1">
    <property type="nucleotide sequence ID" value="XM_013493494.1"/>
</dbReference>
<organism evidence="2 3">
    <name type="scientific">Aureobasidium subglaciale (strain EXF-2481)</name>
    <name type="common">Aureobasidium pullulans var. subglaciale</name>
    <dbReference type="NCBI Taxonomy" id="1043005"/>
    <lineage>
        <taxon>Eukaryota</taxon>
        <taxon>Fungi</taxon>
        <taxon>Dikarya</taxon>
        <taxon>Ascomycota</taxon>
        <taxon>Pezizomycotina</taxon>
        <taxon>Dothideomycetes</taxon>
        <taxon>Dothideomycetidae</taxon>
        <taxon>Dothideales</taxon>
        <taxon>Saccotheciaceae</taxon>
        <taxon>Aureobasidium</taxon>
    </lineage>
</organism>
<gene>
    <name evidence="2" type="ORF">AUEXF2481DRAFT_442</name>
</gene>
<evidence type="ECO:0000256" key="1">
    <source>
        <dbReference type="SAM" id="MobiDB-lite"/>
    </source>
</evidence>
<feature type="compositionally biased region" description="Low complexity" evidence="1">
    <location>
        <begin position="36"/>
        <end position="50"/>
    </location>
</feature>
<reference evidence="2 3" key="1">
    <citation type="journal article" date="2014" name="BMC Genomics">
        <title>Genome sequencing of four Aureobasidium pullulans varieties: biotechnological potential, stress tolerance, and description of new species.</title>
        <authorList>
            <person name="Gostin Ar C."/>
            <person name="Ohm R.A."/>
            <person name="Kogej T."/>
            <person name="Sonjak S."/>
            <person name="Turk M."/>
            <person name="Zajc J."/>
            <person name="Zalar P."/>
            <person name="Grube M."/>
            <person name="Sun H."/>
            <person name="Han J."/>
            <person name="Sharma A."/>
            <person name="Chiniquy J."/>
            <person name="Ngan C.Y."/>
            <person name="Lipzen A."/>
            <person name="Barry K."/>
            <person name="Grigoriev I.V."/>
            <person name="Gunde-Cimerman N."/>
        </authorList>
    </citation>
    <scope>NUCLEOTIDE SEQUENCE [LARGE SCALE GENOMIC DNA]</scope>
    <source>
        <strain evidence="2 3">EXF-2481</strain>
    </source>
</reference>
<dbReference type="InParanoid" id="A0A074Z2E4"/>
<proteinExistence type="predicted"/>